<organism evidence="1 2">
    <name type="scientific">Algoriphagus marincola</name>
    <dbReference type="NCBI Taxonomy" id="264027"/>
    <lineage>
        <taxon>Bacteria</taxon>
        <taxon>Pseudomonadati</taxon>
        <taxon>Bacteroidota</taxon>
        <taxon>Cytophagia</taxon>
        <taxon>Cytophagales</taxon>
        <taxon>Cyclobacteriaceae</taxon>
        <taxon>Algoriphagus</taxon>
    </lineage>
</organism>
<evidence type="ECO:0000313" key="1">
    <source>
        <dbReference type="EMBL" id="MBY5950529.1"/>
    </source>
</evidence>
<dbReference type="Proteomes" id="UP000766609">
    <property type="component" value="Unassembled WGS sequence"/>
</dbReference>
<name>A0ABS7N2J0_9BACT</name>
<dbReference type="EMBL" id="JAHVHP010000001">
    <property type="protein sequence ID" value="MBY5950529.1"/>
    <property type="molecule type" value="Genomic_DNA"/>
</dbReference>
<protein>
    <submittedName>
        <fullName evidence="1">Uncharacterized protein</fullName>
    </submittedName>
</protein>
<reference evidence="1 2" key="1">
    <citation type="submission" date="2021-06" db="EMBL/GenBank/DDBJ databases">
        <title>44 bacteria genomes isolated from Dapeng, Shenzhen.</title>
        <authorList>
            <person name="Zheng W."/>
            <person name="Yu S."/>
            <person name="Huang Y."/>
        </authorList>
    </citation>
    <scope>NUCLEOTIDE SEQUENCE [LARGE SCALE GENOMIC DNA]</scope>
    <source>
        <strain evidence="1 2">DP5N14-6</strain>
    </source>
</reference>
<accession>A0ABS7N2J0</accession>
<evidence type="ECO:0000313" key="2">
    <source>
        <dbReference type="Proteomes" id="UP000766609"/>
    </source>
</evidence>
<proteinExistence type="predicted"/>
<dbReference type="RefSeq" id="WP_222583436.1">
    <property type="nucleotide sequence ID" value="NZ_JAHVHP010000001.1"/>
</dbReference>
<gene>
    <name evidence="1" type="ORF">KUV23_06065</name>
</gene>
<keyword evidence="2" id="KW-1185">Reference proteome</keyword>
<sequence length="93" mass="11043">MKAISTFPNHLENHIDLLFTGSIQEKNLELISDDFPHWIDTLSYEVIERDRMHYMDSMITSFKSFIKEWNLPDSSRNFTLFQIGELQRSFGVE</sequence>
<comment type="caution">
    <text evidence="1">The sequence shown here is derived from an EMBL/GenBank/DDBJ whole genome shotgun (WGS) entry which is preliminary data.</text>
</comment>